<protein>
    <submittedName>
        <fullName evidence="12">Threonine/serine exporter</fullName>
    </submittedName>
    <submittedName>
        <fullName evidence="11">Uncharacterized conserved protein</fullName>
    </submittedName>
</protein>
<dbReference type="PANTHER" id="PTHR34390:SF1">
    <property type="entry name" value="SUCCINATE TRANSPORTER SUBUNIT YJJB-RELATED"/>
    <property type="match status" value="1"/>
</dbReference>
<evidence type="ECO:0000313" key="12">
    <source>
        <dbReference type="EMBL" id="MTR81796.1"/>
    </source>
</evidence>
<accession>A0A0M6WZ17</accession>
<dbReference type="RefSeq" id="WP_022046323.1">
    <property type="nucleotide sequence ID" value="NZ_CP173697.1"/>
</dbReference>
<feature type="domain" description="Threonine/Serine exporter ThrE" evidence="9">
    <location>
        <begin position="6"/>
        <end position="130"/>
    </location>
</feature>
<evidence type="ECO:0000313" key="11">
    <source>
        <dbReference type="EMBL" id="CUM83657.1"/>
    </source>
</evidence>
<reference evidence="10" key="1">
    <citation type="submission" date="2015-05" db="EMBL/GenBank/DDBJ databases">
        <authorList>
            <person name="Wang D.B."/>
            <person name="Wang M."/>
        </authorList>
    </citation>
    <scope>NUCLEOTIDE SEQUENCE [LARGE SCALE GENOMIC DNA]</scope>
    <source>
        <strain evidence="10">M72</strain>
    </source>
</reference>
<evidence type="ECO:0000256" key="4">
    <source>
        <dbReference type="ARBA" id="ARBA00022692"/>
    </source>
</evidence>
<gene>
    <name evidence="11" type="ORF">ERS852420_01000</name>
    <name evidence="12" type="ORF">GMD30_08750</name>
    <name evidence="10" type="ORF">M72_15501</name>
</gene>
<sequence length="144" mass="15619">MSYVLQFFIAAVATVTFAILFAAPKKELVFCGVSGGLAWLVYFILYRQSGNVVLGSLVATFVLTILSRILAVARCNPATIYLVSGIFPLVPGAGIYYTAYYLISGMPAKCSAKGLETFEIALAIVFGIIFGFSIPETLFHKRKQ</sequence>
<feature type="transmembrane region" description="Helical" evidence="8">
    <location>
        <begin position="120"/>
        <end position="139"/>
    </location>
</feature>
<dbReference type="EMBL" id="CYXV01000003">
    <property type="protein sequence ID" value="CUM83657.1"/>
    <property type="molecule type" value="Genomic_DNA"/>
</dbReference>
<feature type="transmembrane region" description="Helical" evidence="8">
    <location>
        <begin position="78"/>
        <end position="100"/>
    </location>
</feature>
<keyword evidence="6 8" id="KW-0472">Membrane</keyword>
<evidence type="ECO:0000313" key="15">
    <source>
        <dbReference type="Proteomes" id="UP000446657"/>
    </source>
</evidence>
<evidence type="ECO:0000313" key="14">
    <source>
        <dbReference type="Proteomes" id="UP000095495"/>
    </source>
</evidence>
<evidence type="ECO:0000256" key="7">
    <source>
        <dbReference type="ARBA" id="ARBA00034125"/>
    </source>
</evidence>
<evidence type="ECO:0000313" key="10">
    <source>
        <dbReference type="EMBL" id="CRL42474.1"/>
    </source>
</evidence>
<evidence type="ECO:0000313" key="13">
    <source>
        <dbReference type="Proteomes" id="UP000049979"/>
    </source>
</evidence>
<keyword evidence="3" id="KW-0997">Cell inner membrane</keyword>
<dbReference type="InterPro" id="IPR024528">
    <property type="entry name" value="ThrE_2"/>
</dbReference>
<comment type="subcellular location">
    <subcellularLocation>
        <location evidence="1">Cell membrane</location>
        <topology evidence="1">Multi-pass membrane protein</topology>
    </subcellularLocation>
</comment>
<evidence type="ECO:0000256" key="5">
    <source>
        <dbReference type="ARBA" id="ARBA00022989"/>
    </source>
</evidence>
<dbReference type="GeneID" id="99747787"/>
<comment type="similarity">
    <text evidence="7">Belongs to the ThrE exporter (TC 2.A.79) family.</text>
</comment>
<evidence type="ECO:0000256" key="8">
    <source>
        <dbReference type="SAM" id="Phobius"/>
    </source>
</evidence>
<dbReference type="OrthoDB" id="9810047at2"/>
<keyword evidence="2" id="KW-1003">Cell membrane</keyword>
<dbReference type="PANTHER" id="PTHR34390">
    <property type="entry name" value="UPF0442 PROTEIN YJJB-RELATED"/>
    <property type="match status" value="1"/>
</dbReference>
<dbReference type="AlphaFoldDB" id="A0A0M6WZ17"/>
<reference evidence="13" key="2">
    <citation type="submission" date="2015-05" db="EMBL/GenBank/DDBJ databases">
        <authorList>
            <consortium name="Pathogen Informatics"/>
        </authorList>
    </citation>
    <scope>NUCLEOTIDE SEQUENCE [LARGE SCALE GENOMIC DNA]</scope>
    <source>
        <strain evidence="11 14">2789STDY5608863</strain>
        <strain evidence="13">M72</strain>
    </source>
</reference>
<evidence type="ECO:0000256" key="6">
    <source>
        <dbReference type="ARBA" id="ARBA00023136"/>
    </source>
</evidence>
<dbReference type="InterPro" id="IPR050539">
    <property type="entry name" value="ThrE_Dicarb/AminoAcid_Exp"/>
</dbReference>
<keyword evidence="4 8" id="KW-0812">Transmembrane</keyword>
<evidence type="ECO:0000256" key="1">
    <source>
        <dbReference type="ARBA" id="ARBA00004651"/>
    </source>
</evidence>
<dbReference type="Proteomes" id="UP000446657">
    <property type="component" value="Unassembled WGS sequence"/>
</dbReference>
<feature type="transmembrane region" description="Helical" evidence="8">
    <location>
        <begin position="52"/>
        <end position="71"/>
    </location>
</feature>
<dbReference type="Pfam" id="PF12821">
    <property type="entry name" value="ThrE_2"/>
    <property type="match status" value="1"/>
</dbReference>
<feature type="transmembrane region" description="Helical" evidence="8">
    <location>
        <begin position="6"/>
        <end position="23"/>
    </location>
</feature>
<dbReference type="Proteomes" id="UP000095495">
    <property type="component" value="Unassembled WGS sequence"/>
</dbReference>
<dbReference type="GO" id="GO:0015744">
    <property type="term" value="P:succinate transport"/>
    <property type="evidence" value="ECO:0007669"/>
    <property type="project" value="TreeGrafter"/>
</dbReference>
<feature type="transmembrane region" description="Helical" evidence="8">
    <location>
        <begin position="28"/>
        <end position="46"/>
    </location>
</feature>
<dbReference type="EMBL" id="WNAL01000015">
    <property type="protein sequence ID" value="MTR81796.1"/>
    <property type="molecule type" value="Genomic_DNA"/>
</dbReference>
<dbReference type="EMBL" id="CVRR01000071">
    <property type="protein sequence ID" value="CRL42474.1"/>
    <property type="molecule type" value="Genomic_DNA"/>
</dbReference>
<dbReference type="STRING" id="301302.ERS852420_01000"/>
<keyword evidence="13" id="KW-1185">Reference proteome</keyword>
<dbReference type="Proteomes" id="UP000049979">
    <property type="component" value="Unassembled WGS sequence"/>
</dbReference>
<evidence type="ECO:0000259" key="9">
    <source>
        <dbReference type="Pfam" id="PF12821"/>
    </source>
</evidence>
<reference evidence="12 15" key="3">
    <citation type="journal article" date="2019" name="Nat. Med.">
        <title>A library of human gut bacterial isolates paired with longitudinal multiomics data enables mechanistic microbiome research.</title>
        <authorList>
            <person name="Poyet M."/>
            <person name="Groussin M."/>
            <person name="Gibbons S.M."/>
            <person name="Avila-Pacheco J."/>
            <person name="Jiang X."/>
            <person name="Kearney S.M."/>
            <person name="Perrotta A.R."/>
            <person name="Berdy B."/>
            <person name="Zhao S."/>
            <person name="Lieberman T.D."/>
            <person name="Swanson P.K."/>
            <person name="Smith M."/>
            <person name="Roesemann S."/>
            <person name="Alexander J.E."/>
            <person name="Rich S.A."/>
            <person name="Livny J."/>
            <person name="Vlamakis H."/>
            <person name="Clish C."/>
            <person name="Bullock K."/>
            <person name="Deik A."/>
            <person name="Scott J."/>
            <person name="Pierce K.A."/>
            <person name="Xavier R.J."/>
            <person name="Alm E.J."/>
        </authorList>
    </citation>
    <scope>NUCLEOTIDE SEQUENCE [LARGE SCALE GENOMIC DNA]</scope>
    <source>
        <strain evidence="12 15">BIOML-A1</strain>
    </source>
</reference>
<dbReference type="GO" id="GO:0005886">
    <property type="term" value="C:plasma membrane"/>
    <property type="evidence" value="ECO:0007669"/>
    <property type="project" value="UniProtKB-SubCell"/>
</dbReference>
<evidence type="ECO:0000256" key="3">
    <source>
        <dbReference type="ARBA" id="ARBA00022519"/>
    </source>
</evidence>
<name>A0A0M6WZ17_9FIRM</name>
<evidence type="ECO:0000256" key="2">
    <source>
        <dbReference type="ARBA" id="ARBA00022475"/>
    </source>
</evidence>
<organism evidence="10 13">
    <name type="scientific">Roseburia faecis</name>
    <dbReference type="NCBI Taxonomy" id="301302"/>
    <lineage>
        <taxon>Bacteria</taxon>
        <taxon>Bacillati</taxon>
        <taxon>Bacillota</taxon>
        <taxon>Clostridia</taxon>
        <taxon>Lachnospirales</taxon>
        <taxon>Lachnospiraceae</taxon>
        <taxon>Roseburia</taxon>
    </lineage>
</organism>
<keyword evidence="5 8" id="KW-1133">Transmembrane helix</keyword>
<proteinExistence type="inferred from homology"/>